<evidence type="ECO:0000259" key="8">
    <source>
        <dbReference type="PROSITE" id="PS50157"/>
    </source>
</evidence>
<feature type="compositionally biased region" description="Low complexity" evidence="6">
    <location>
        <begin position="164"/>
        <end position="186"/>
    </location>
</feature>
<dbReference type="InterPro" id="IPR013087">
    <property type="entry name" value="Znf_C2H2_type"/>
</dbReference>
<feature type="domain" description="C2H2-type" evidence="8">
    <location>
        <begin position="214"/>
        <end position="242"/>
    </location>
</feature>
<feature type="domain" description="Homeobox" evidence="7">
    <location>
        <begin position="29"/>
        <end position="92"/>
    </location>
</feature>
<evidence type="ECO:0000256" key="4">
    <source>
        <dbReference type="PROSITE-ProRule" id="PRU00042"/>
    </source>
</evidence>
<dbReference type="GO" id="GO:0005634">
    <property type="term" value="C:nucleus"/>
    <property type="evidence" value="ECO:0007669"/>
    <property type="project" value="UniProtKB-SubCell"/>
</dbReference>
<feature type="region of interest" description="Disordered" evidence="6">
    <location>
        <begin position="90"/>
        <end position="116"/>
    </location>
</feature>
<keyword evidence="10" id="KW-1185">Reference proteome</keyword>
<dbReference type="Proteomes" id="UP000245910">
    <property type="component" value="Chromosome I"/>
</dbReference>
<dbReference type="InterPro" id="IPR050224">
    <property type="entry name" value="TALE_homeobox"/>
</dbReference>
<keyword evidence="3 5" id="KW-0539">Nucleus</keyword>
<dbReference type="Gene3D" id="1.10.10.60">
    <property type="entry name" value="Homeodomain-like"/>
    <property type="match status" value="1"/>
</dbReference>
<keyword evidence="4" id="KW-0863">Zinc-finger</keyword>
<evidence type="ECO:0000259" key="7">
    <source>
        <dbReference type="PROSITE" id="PS50071"/>
    </source>
</evidence>
<evidence type="ECO:0000256" key="6">
    <source>
        <dbReference type="SAM" id="MobiDB-lite"/>
    </source>
</evidence>
<dbReference type="CDD" id="cd00086">
    <property type="entry name" value="homeodomain"/>
    <property type="match status" value="1"/>
</dbReference>
<reference evidence="10" key="1">
    <citation type="submission" date="2014-10" db="EMBL/GenBank/DDBJ databases">
        <authorList>
            <person name="King R."/>
        </authorList>
    </citation>
    <scope>NUCLEOTIDE SEQUENCE [LARGE SCALE GENOMIC DNA]</scope>
    <source>
        <strain evidence="10">A3/5</strain>
    </source>
</reference>
<evidence type="ECO:0000256" key="5">
    <source>
        <dbReference type="PROSITE-ProRule" id="PRU00108"/>
    </source>
</evidence>
<dbReference type="InterPro" id="IPR001356">
    <property type="entry name" value="HD"/>
</dbReference>
<keyword evidence="1 5" id="KW-0238">DNA-binding</keyword>
<proteinExistence type="predicted"/>
<evidence type="ECO:0000256" key="1">
    <source>
        <dbReference type="ARBA" id="ARBA00023125"/>
    </source>
</evidence>
<organism evidence="9 10">
    <name type="scientific">Fusarium venenatum</name>
    <dbReference type="NCBI Taxonomy" id="56646"/>
    <lineage>
        <taxon>Eukaryota</taxon>
        <taxon>Fungi</taxon>
        <taxon>Dikarya</taxon>
        <taxon>Ascomycota</taxon>
        <taxon>Pezizomycotina</taxon>
        <taxon>Sordariomycetes</taxon>
        <taxon>Hypocreomycetidae</taxon>
        <taxon>Hypocreales</taxon>
        <taxon>Nectriaceae</taxon>
        <taxon>Fusarium</taxon>
    </lineage>
</organism>
<dbReference type="AlphaFoldDB" id="A0A2L2T9L7"/>
<dbReference type="GO" id="GO:0003677">
    <property type="term" value="F:DNA binding"/>
    <property type="evidence" value="ECO:0007669"/>
    <property type="project" value="UniProtKB-UniRule"/>
</dbReference>
<feature type="compositionally biased region" description="Basic residues" evidence="6">
    <location>
        <begin position="191"/>
        <end position="204"/>
    </location>
</feature>
<comment type="subcellular location">
    <subcellularLocation>
        <location evidence="5">Nucleus</location>
    </subcellularLocation>
</comment>
<evidence type="ECO:0000256" key="2">
    <source>
        <dbReference type="ARBA" id="ARBA00023155"/>
    </source>
</evidence>
<dbReference type="PANTHER" id="PTHR11850">
    <property type="entry name" value="HOMEOBOX PROTEIN TRANSCRIPTION FACTORS"/>
    <property type="match status" value="1"/>
</dbReference>
<dbReference type="EMBL" id="LN649229">
    <property type="protein sequence ID" value="CEI67614.1"/>
    <property type="molecule type" value="Genomic_DNA"/>
</dbReference>
<sequence length="725" mass="82386">MAPKETECLLEVAQSKNIPSSVSSAEPHVIRPKVGARLSRETQGILRQWFNAHSDHPYPDDATKEAFRRLTGLSKTQLSNWFANARRRYESTTSSVQAPKSIDIPKRPGTPQPQQEAFNPMQRWIDSPPDDEPAPISAIVRAMAESSSNPFPLNDACGPTLYQSSMSSAGTPGQSSSSSAWSGGSSTHQGLTRHRVRRRKRAKGKPQPSKPTPFECTFCTERFHKKYDWQRHEKSIHLGLERWLCRAETSESLHPESGKPCCIFCSQEEPGQEHIQDHNPLSCQERIFNRKDHLRQHLRLVHRADFVPWSMDSWKDTISEVSSRCGFCGISFSTWQARSEHIAEHFKMGQTMAAWTGDWGFDKEVSEMVENAIPPYLICTERNSPFPFQGSNAAASSPCSAYELITLELMQFVETYHEENASMPTNQILQLEACRIIFASETMSTLDSSHHDPPSSWLRDVIMSNHDIVEQALFGPIRSRQHNRLPSLEVKGQLSLFDNCPLELGLHVFVECQRSSGRIDIWDAELQQEACRIIKNAKAPTVQPSYKTVLAWLTDMILRSPDWLLSFRQRMALLPDMPQPRLGLKQNEGVIGFMEDTNLMDLSTVVLQQDLHEINTATSDFPQQNVMTTENISNSSIDFGTDQSFWAEMSPYMLNDANFHEKLGKELGRWVASTMSPRNPRSHVPTDEELRHQARWIAYGDDDPWNQTHADNPEWLQRFKDSVGL</sequence>
<evidence type="ECO:0000313" key="10">
    <source>
        <dbReference type="Proteomes" id="UP000245910"/>
    </source>
</evidence>
<dbReference type="PROSITE" id="PS50157">
    <property type="entry name" value="ZINC_FINGER_C2H2_2"/>
    <property type="match status" value="1"/>
</dbReference>
<keyword evidence="4" id="KW-0479">Metal-binding</keyword>
<dbReference type="InterPro" id="IPR008422">
    <property type="entry name" value="KN_HD"/>
</dbReference>
<accession>A0A2L2T9L7</accession>
<dbReference type="SMART" id="SM00355">
    <property type="entry name" value="ZnF_C2H2"/>
    <property type="match status" value="3"/>
</dbReference>
<feature type="region of interest" description="Disordered" evidence="6">
    <location>
        <begin position="162"/>
        <end position="213"/>
    </location>
</feature>
<dbReference type="InterPro" id="IPR009057">
    <property type="entry name" value="Homeodomain-like_sf"/>
</dbReference>
<evidence type="ECO:0000313" key="9">
    <source>
        <dbReference type="EMBL" id="CEI67614.1"/>
    </source>
</evidence>
<keyword evidence="2 5" id="KW-0371">Homeobox</keyword>
<dbReference type="GO" id="GO:0006355">
    <property type="term" value="P:regulation of DNA-templated transcription"/>
    <property type="evidence" value="ECO:0007669"/>
    <property type="project" value="InterPro"/>
</dbReference>
<feature type="DNA-binding region" description="Homeobox" evidence="5">
    <location>
        <begin position="31"/>
        <end position="93"/>
    </location>
</feature>
<name>A0A2L2T9L7_9HYPO</name>
<protein>
    <recommendedName>
        <fullName evidence="11">Homeobox domain-containing protein</fullName>
    </recommendedName>
</protein>
<dbReference type="PROSITE" id="PS00028">
    <property type="entry name" value="ZINC_FINGER_C2H2_1"/>
    <property type="match status" value="1"/>
</dbReference>
<evidence type="ECO:0008006" key="11">
    <source>
        <dbReference type="Google" id="ProtNLM"/>
    </source>
</evidence>
<dbReference type="SUPFAM" id="SSF46689">
    <property type="entry name" value="Homeodomain-like"/>
    <property type="match status" value="1"/>
</dbReference>
<keyword evidence="4" id="KW-0862">Zinc</keyword>
<dbReference type="Pfam" id="PF05920">
    <property type="entry name" value="Homeobox_KN"/>
    <property type="match status" value="1"/>
</dbReference>
<dbReference type="STRING" id="56646.A0A2L2T9L7"/>
<evidence type="ECO:0000256" key="3">
    <source>
        <dbReference type="ARBA" id="ARBA00023242"/>
    </source>
</evidence>
<dbReference type="GO" id="GO:0008270">
    <property type="term" value="F:zinc ion binding"/>
    <property type="evidence" value="ECO:0007669"/>
    <property type="project" value="UniProtKB-KW"/>
</dbReference>
<dbReference type="PROSITE" id="PS50071">
    <property type="entry name" value="HOMEOBOX_2"/>
    <property type="match status" value="1"/>
</dbReference>
<dbReference type="SMART" id="SM00389">
    <property type="entry name" value="HOX"/>
    <property type="match status" value="1"/>
</dbReference>